<dbReference type="AlphaFoldDB" id="A0A1A8UN08"/>
<accession>A0A1A8UN08</accession>
<gene>
    <name evidence="1" type="primary">Nfu_g_1_024555</name>
</gene>
<evidence type="ECO:0000313" key="1">
    <source>
        <dbReference type="EMBL" id="SBS48483.1"/>
    </source>
</evidence>
<dbReference type="EMBL" id="HAEJ01008026">
    <property type="protein sequence ID" value="SBS48483.1"/>
    <property type="molecule type" value="Transcribed_RNA"/>
</dbReference>
<reference evidence="1" key="2">
    <citation type="submission" date="2016-06" db="EMBL/GenBank/DDBJ databases">
        <title>The genome of a short-lived fish provides insights into sex chromosome evolution and the genetic control of aging.</title>
        <authorList>
            <person name="Reichwald K."/>
            <person name="Felder M."/>
            <person name="Petzold A."/>
            <person name="Koch P."/>
            <person name="Groth M."/>
            <person name="Platzer M."/>
        </authorList>
    </citation>
    <scope>NUCLEOTIDE SEQUENCE</scope>
    <source>
        <tissue evidence="1">Brain</tissue>
    </source>
</reference>
<reference evidence="1" key="1">
    <citation type="submission" date="2016-05" db="EMBL/GenBank/DDBJ databases">
        <authorList>
            <person name="Lavstsen T."/>
            <person name="Jespersen J.S."/>
        </authorList>
    </citation>
    <scope>NUCLEOTIDE SEQUENCE</scope>
    <source>
        <tissue evidence="1">Brain</tissue>
    </source>
</reference>
<name>A0A1A8UN08_NOTFU</name>
<protein>
    <submittedName>
        <fullName evidence="1">Lysyl oxidase</fullName>
    </submittedName>
</protein>
<sequence length="151" mass="16954">MPAYPFLETPVRIGDVKESVTPIARGSWENLEVTKSALGCLLSHNRSMKTFVSRAAVSEYLKEPFCCASCRQLLACRKLVNRCDGSRVSLRWPVRVSSTNRMLNLTECCPVLIFSYYDLLGQLGRAMLRGVNKQTSEQHAFFQTQDALICG</sequence>
<organism evidence="1">
    <name type="scientific">Nothobranchius furzeri</name>
    <name type="common">Turquoise killifish</name>
    <dbReference type="NCBI Taxonomy" id="105023"/>
    <lineage>
        <taxon>Eukaryota</taxon>
        <taxon>Metazoa</taxon>
        <taxon>Chordata</taxon>
        <taxon>Craniata</taxon>
        <taxon>Vertebrata</taxon>
        <taxon>Euteleostomi</taxon>
        <taxon>Actinopterygii</taxon>
        <taxon>Neopterygii</taxon>
        <taxon>Teleostei</taxon>
        <taxon>Neoteleostei</taxon>
        <taxon>Acanthomorphata</taxon>
        <taxon>Ovalentaria</taxon>
        <taxon>Atherinomorphae</taxon>
        <taxon>Cyprinodontiformes</taxon>
        <taxon>Nothobranchiidae</taxon>
        <taxon>Nothobranchius</taxon>
    </lineage>
</organism>
<proteinExistence type="predicted"/>